<evidence type="ECO:0000313" key="3">
    <source>
        <dbReference type="Proteomes" id="UP000266177"/>
    </source>
</evidence>
<dbReference type="Proteomes" id="UP000266177">
    <property type="component" value="Unassembled WGS sequence"/>
</dbReference>
<keyword evidence="1" id="KW-0732">Signal</keyword>
<evidence type="ECO:0000256" key="1">
    <source>
        <dbReference type="SAM" id="SignalP"/>
    </source>
</evidence>
<comment type="caution">
    <text evidence="2">The sequence shown here is derived from an EMBL/GenBank/DDBJ whole genome shotgun (WGS) entry which is preliminary data.</text>
</comment>
<dbReference type="PANTHER" id="PTHR34387:SF1">
    <property type="entry name" value="PERIPLASMIC IMMUNOGENIC PROTEIN"/>
    <property type="match status" value="1"/>
</dbReference>
<accession>A0A3A3GMS1</accession>
<dbReference type="InterPro" id="IPR007497">
    <property type="entry name" value="SIMPL/DUF541"/>
</dbReference>
<dbReference type="GO" id="GO:0006974">
    <property type="term" value="P:DNA damage response"/>
    <property type="evidence" value="ECO:0007669"/>
    <property type="project" value="TreeGrafter"/>
</dbReference>
<dbReference type="PANTHER" id="PTHR34387">
    <property type="entry name" value="SLR1258 PROTEIN"/>
    <property type="match status" value="1"/>
</dbReference>
<dbReference type="EMBL" id="QYZD01000001">
    <property type="protein sequence ID" value="RJG26494.1"/>
    <property type="molecule type" value="Genomic_DNA"/>
</dbReference>
<proteinExistence type="predicted"/>
<feature type="signal peptide" evidence="1">
    <location>
        <begin position="1"/>
        <end position="39"/>
    </location>
</feature>
<dbReference type="InterPro" id="IPR052022">
    <property type="entry name" value="26kDa_periplasmic_antigen"/>
</dbReference>
<sequence length="258" mass="27580">MMNVNPQRRKWRRTAVAAVVVGTLLFGAWGAAAPQSVQAAGEASIMEKNTITVMGQGELEVTPDIAYVDIVTESKADTAAQAQKLNAAAFDKAKQVLTKYGIADTQVKTTDFSVNPVYKYAENSEPKVVGYEARHAVRVAYRDLAKLGNLVDAVAGADATRVQQIQFDIEKRDAFESQVLEKAVKHASSKAGALAKAANRQIGPALAIVESGADWQPVRVMSEKLSMMNASAADAAGSAPQGGQVKLRAQVQVMFEMK</sequence>
<dbReference type="OrthoDB" id="1682722at2"/>
<organism evidence="2 3">
    <name type="scientific">Paenibacillus thiaminolyticus</name>
    <name type="common">Bacillus thiaminolyticus</name>
    <dbReference type="NCBI Taxonomy" id="49283"/>
    <lineage>
        <taxon>Bacteria</taxon>
        <taxon>Bacillati</taxon>
        <taxon>Bacillota</taxon>
        <taxon>Bacilli</taxon>
        <taxon>Bacillales</taxon>
        <taxon>Paenibacillaceae</taxon>
        <taxon>Paenibacillus</taxon>
    </lineage>
</organism>
<dbReference type="Gene3D" id="3.30.70.2970">
    <property type="entry name" value="Protein of unknown function (DUF541), domain 2"/>
    <property type="match status" value="1"/>
</dbReference>
<gene>
    <name evidence="2" type="ORF">DQX05_00085</name>
</gene>
<dbReference type="RefSeq" id="WP_119789845.1">
    <property type="nucleotide sequence ID" value="NZ_QYZD01000001.1"/>
</dbReference>
<dbReference type="AlphaFoldDB" id="A0A3A3GMS1"/>
<reference evidence="2 3" key="1">
    <citation type="submission" date="2018-09" db="EMBL/GenBank/DDBJ databases">
        <title>Paenibacillus SK2017-BO5.</title>
        <authorList>
            <person name="Piskunova J.V."/>
            <person name="Dubiley S.A."/>
            <person name="Severinov K.V."/>
        </authorList>
    </citation>
    <scope>NUCLEOTIDE SEQUENCE [LARGE SCALE GENOMIC DNA]</scope>
    <source>
        <strain evidence="2 3">BO5</strain>
    </source>
</reference>
<protein>
    <submittedName>
        <fullName evidence="2">DUF541 domain-containing protein</fullName>
    </submittedName>
</protein>
<evidence type="ECO:0000313" key="2">
    <source>
        <dbReference type="EMBL" id="RJG26494.1"/>
    </source>
</evidence>
<feature type="chain" id="PRO_5017182000" evidence="1">
    <location>
        <begin position="40"/>
        <end position="258"/>
    </location>
</feature>
<dbReference type="Gene3D" id="3.30.110.170">
    <property type="entry name" value="Protein of unknown function (DUF541), domain 1"/>
    <property type="match status" value="1"/>
</dbReference>
<dbReference type="Pfam" id="PF04402">
    <property type="entry name" value="SIMPL"/>
    <property type="match status" value="1"/>
</dbReference>
<name>A0A3A3GMS1_PANTH</name>